<proteinExistence type="predicted"/>
<accession>A0A9X0AIQ9</accession>
<dbReference type="EMBL" id="JAPEIS010000008">
    <property type="protein sequence ID" value="KAJ8063545.1"/>
    <property type="molecule type" value="Genomic_DNA"/>
</dbReference>
<gene>
    <name evidence="1" type="ORF">OCU04_007417</name>
</gene>
<protein>
    <recommendedName>
        <fullName evidence="3">SnoaL-like domain-containing protein</fullName>
    </recommendedName>
</protein>
<sequence length="133" mass="15071">MSECSSTLEGFQRAMEWSFTSPPAEAKLYAESTSLPTFYHVMNGQRSDFDVFVKGIEEWRAKISEYKPVIDQFLRDGDRLAAHMTGTIKVDGADTEFESFMFGKVDKESGKLEWMIERSIWGPQGGAPEHGVY</sequence>
<keyword evidence="2" id="KW-1185">Reference proteome</keyword>
<evidence type="ECO:0000313" key="2">
    <source>
        <dbReference type="Proteomes" id="UP001152300"/>
    </source>
</evidence>
<dbReference type="Proteomes" id="UP001152300">
    <property type="component" value="Unassembled WGS sequence"/>
</dbReference>
<evidence type="ECO:0008006" key="3">
    <source>
        <dbReference type="Google" id="ProtNLM"/>
    </source>
</evidence>
<name>A0A9X0AIQ9_9HELO</name>
<evidence type="ECO:0000313" key="1">
    <source>
        <dbReference type="EMBL" id="KAJ8063545.1"/>
    </source>
</evidence>
<reference evidence="1" key="1">
    <citation type="submission" date="2022-11" db="EMBL/GenBank/DDBJ databases">
        <title>Genome Resource of Sclerotinia nivalis Strain SnTB1, a Plant Pathogen Isolated from American Ginseng.</title>
        <authorList>
            <person name="Fan S."/>
        </authorList>
    </citation>
    <scope>NUCLEOTIDE SEQUENCE</scope>
    <source>
        <strain evidence="1">SnTB1</strain>
    </source>
</reference>
<organism evidence="1 2">
    <name type="scientific">Sclerotinia nivalis</name>
    <dbReference type="NCBI Taxonomy" id="352851"/>
    <lineage>
        <taxon>Eukaryota</taxon>
        <taxon>Fungi</taxon>
        <taxon>Dikarya</taxon>
        <taxon>Ascomycota</taxon>
        <taxon>Pezizomycotina</taxon>
        <taxon>Leotiomycetes</taxon>
        <taxon>Helotiales</taxon>
        <taxon>Sclerotiniaceae</taxon>
        <taxon>Sclerotinia</taxon>
    </lineage>
</organism>
<dbReference type="AlphaFoldDB" id="A0A9X0AIQ9"/>
<comment type="caution">
    <text evidence="1">The sequence shown here is derived from an EMBL/GenBank/DDBJ whole genome shotgun (WGS) entry which is preliminary data.</text>
</comment>
<dbReference type="OrthoDB" id="2947043at2759"/>